<proteinExistence type="predicted"/>
<protein>
    <submittedName>
        <fullName evidence="1">Uncharacterized protein</fullName>
    </submittedName>
</protein>
<evidence type="ECO:0000313" key="2">
    <source>
        <dbReference type="Proteomes" id="UP001642484"/>
    </source>
</evidence>
<gene>
    <name evidence="1" type="ORF">CCMP2556_LOCUS42108</name>
</gene>
<accession>A0ABP0QFM4</accession>
<sequence>MGANVAAAQCCDGTKECKAEEMFFGERVDQWQVMPVESFKTLEQERINPYTAPPSKTEGQCTMSLADCQMDVTEPRSELVLAETPDSVVVITDGRRGAELLDHTTRPKSRKH</sequence>
<evidence type="ECO:0000313" key="1">
    <source>
        <dbReference type="EMBL" id="CAK9087012.1"/>
    </source>
</evidence>
<reference evidence="1 2" key="1">
    <citation type="submission" date="2024-02" db="EMBL/GenBank/DDBJ databases">
        <authorList>
            <person name="Chen Y."/>
            <person name="Shah S."/>
            <person name="Dougan E. K."/>
            <person name="Thang M."/>
            <person name="Chan C."/>
        </authorList>
    </citation>
    <scope>NUCLEOTIDE SEQUENCE [LARGE SCALE GENOMIC DNA]</scope>
</reference>
<keyword evidence="2" id="KW-1185">Reference proteome</keyword>
<comment type="caution">
    <text evidence="1">The sequence shown here is derived from an EMBL/GenBank/DDBJ whole genome shotgun (WGS) entry which is preliminary data.</text>
</comment>
<dbReference type="EMBL" id="CAXAMN010024472">
    <property type="protein sequence ID" value="CAK9087012.1"/>
    <property type="molecule type" value="Genomic_DNA"/>
</dbReference>
<name>A0ABP0QFM4_9DINO</name>
<dbReference type="Proteomes" id="UP001642484">
    <property type="component" value="Unassembled WGS sequence"/>
</dbReference>
<organism evidence="1 2">
    <name type="scientific">Durusdinium trenchii</name>
    <dbReference type="NCBI Taxonomy" id="1381693"/>
    <lineage>
        <taxon>Eukaryota</taxon>
        <taxon>Sar</taxon>
        <taxon>Alveolata</taxon>
        <taxon>Dinophyceae</taxon>
        <taxon>Suessiales</taxon>
        <taxon>Symbiodiniaceae</taxon>
        <taxon>Durusdinium</taxon>
    </lineage>
</organism>